<reference evidence="1 2" key="1">
    <citation type="journal article" date="2019" name="Emerg. Microbes Infect.">
        <title>Comprehensive subspecies identification of 175 nontuberculous mycobacteria species based on 7547 genomic profiles.</title>
        <authorList>
            <person name="Matsumoto Y."/>
            <person name="Kinjo T."/>
            <person name="Motooka D."/>
            <person name="Nabeya D."/>
            <person name="Jung N."/>
            <person name="Uechi K."/>
            <person name="Horii T."/>
            <person name="Iida T."/>
            <person name="Fujita J."/>
            <person name="Nakamura S."/>
        </authorList>
    </citation>
    <scope>NUCLEOTIDE SEQUENCE [LARGE SCALE GENOMIC DNA]</scope>
    <source>
        <strain evidence="1 2">JCM 17783</strain>
    </source>
</reference>
<proteinExistence type="predicted"/>
<dbReference type="EMBL" id="AP022587">
    <property type="protein sequence ID" value="BBY20256.1"/>
    <property type="molecule type" value="Genomic_DNA"/>
</dbReference>
<sequence>MVPRGQDLWQTQSPGLVNTVISMTNQIHSGVTILPTHECWDLLGGATLGRLVTSVDGRPEIFPVNYAVQRQTILFRTAEGTKLVSAAINNQVVFEVDDHNVAEGWSVIVRGTARSLRSDDEIADAERAQVLPWTSYEKSHYIRVIPEMVTGRRFQFGSLPGNG</sequence>
<dbReference type="SUPFAM" id="SSF50475">
    <property type="entry name" value="FMN-binding split barrel"/>
    <property type="match status" value="1"/>
</dbReference>
<evidence type="ECO:0000313" key="2">
    <source>
        <dbReference type="Proteomes" id="UP000467130"/>
    </source>
</evidence>
<dbReference type="AlphaFoldDB" id="A0A7I7Q2N7"/>
<dbReference type="Proteomes" id="UP000467130">
    <property type="component" value="Chromosome"/>
</dbReference>
<dbReference type="InterPro" id="IPR012349">
    <property type="entry name" value="Split_barrel_FMN-bd"/>
</dbReference>
<dbReference type="Pfam" id="PF12900">
    <property type="entry name" value="Pyridox_ox_2"/>
    <property type="match status" value="1"/>
</dbReference>
<name>A0A7I7Q2N7_9MYCO</name>
<accession>A0A7I7Q2N7</accession>
<dbReference type="Gene3D" id="2.30.110.10">
    <property type="entry name" value="Electron Transport, Fmn-binding Protein, Chain A"/>
    <property type="match status" value="1"/>
</dbReference>
<dbReference type="InterPro" id="IPR024747">
    <property type="entry name" value="Pyridox_Oxase-rel"/>
</dbReference>
<protein>
    <submittedName>
        <fullName evidence="1">Pyridoxamine 5'-phosphate oxidase</fullName>
    </submittedName>
</protein>
<organism evidence="1 2">
    <name type="scientific">Mycobacterium stomatepiae</name>
    <dbReference type="NCBI Taxonomy" id="470076"/>
    <lineage>
        <taxon>Bacteria</taxon>
        <taxon>Bacillati</taxon>
        <taxon>Actinomycetota</taxon>
        <taxon>Actinomycetes</taxon>
        <taxon>Mycobacteriales</taxon>
        <taxon>Mycobacteriaceae</taxon>
        <taxon>Mycobacterium</taxon>
        <taxon>Mycobacterium simiae complex</taxon>
    </lineage>
</organism>
<dbReference type="KEGG" id="msto:MSTO_04610"/>
<keyword evidence="2" id="KW-1185">Reference proteome</keyword>
<evidence type="ECO:0000313" key="1">
    <source>
        <dbReference type="EMBL" id="BBY20256.1"/>
    </source>
</evidence>
<gene>
    <name evidence="1" type="ORF">MSTO_04610</name>
</gene>